<dbReference type="Pfam" id="PF14707">
    <property type="entry name" value="Sulfatase_C"/>
    <property type="match status" value="1"/>
</dbReference>
<dbReference type="GO" id="GO:0005783">
    <property type="term" value="C:endoplasmic reticulum"/>
    <property type="evidence" value="ECO:0007669"/>
    <property type="project" value="UniProtKB-ARBA"/>
</dbReference>
<dbReference type="Gene3D" id="3.40.720.10">
    <property type="entry name" value="Alkaline Phosphatase, subunit A"/>
    <property type="match status" value="1"/>
</dbReference>
<sequence length="213" mass="24331">MCPALSGIKMPGRIKCWSDPVVGSKKFYYRFCGHGLVGMAGEGYCKISSQRIIDGKNLVPLLLEEVRHSEHEFIFHYCGSYLHAVRWYQKESGALWKVHYVTPNFQPQEAGACFGIKMCQYFSNEVTHHNPLLFDLSRDLLETNPLSPASEPLFNMVISQMAATVAKHYNTLTPVTQQLDVYNTVWKPWLHPCCGTFPFCWCEDESNNDTIIK</sequence>
<dbReference type="Gene3D" id="3.30.1120.10">
    <property type="match status" value="1"/>
</dbReference>
<name>A0A8C5RCA1_LATLA</name>
<dbReference type="SUPFAM" id="SSF53649">
    <property type="entry name" value="Alkaline phosphatase-like"/>
    <property type="match status" value="1"/>
</dbReference>
<dbReference type="PANTHER" id="PTHR42693:SF5">
    <property type="entry name" value="ARYLSULFATASE D"/>
    <property type="match status" value="1"/>
</dbReference>
<dbReference type="Ensembl" id="ENSLLTT00000001304.1">
    <property type="protein sequence ID" value="ENSLLTP00000001260.1"/>
    <property type="gene ID" value="ENSLLTG00000000979.1"/>
</dbReference>
<dbReference type="PANTHER" id="PTHR42693">
    <property type="entry name" value="ARYLSULFATASE FAMILY MEMBER"/>
    <property type="match status" value="1"/>
</dbReference>
<reference evidence="2" key="2">
    <citation type="submission" date="2025-09" db="UniProtKB">
        <authorList>
            <consortium name="Ensembl"/>
        </authorList>
    </citation>
    <scope>IDENTIFICATION</scope>
</reference>
<dbReference type="InterPro" id="IPR017850">
    <property type="entry name" value="Alkaline_phosphatase_core_sf"/>
</dbReference>
<dbReference type="AlphaFoldDB" id="A0A8C5RCA1"/>
<dbReference type="InterPro" id="IPR050738">
    <property type="entry name" value="Sulfatase"/>
</dbReference>
<organism evidence="2 3">
    <name type="scientific">Laticauda laticaudata</name>
    <name type="common">Blue-ringed sea krait</name>
    <name type="synonym">Blue-lipped sea krait</name>
    <dbReference type="NCBI Taxonomy" id="8630"/>
    <lineage>
        <taxon>Eukaryota</taxon>
        <taxon>Metazoa</taxon>
        <taxon>Chordata</taxon>
        <taxon>Craniata</taxon>
        <taxon>Vertebrata</taxon>
        <taxon>Euteleostomi</taxon>
        <taxon>Lepidosauria</taxon>
        <taxon>Squamata</taxon>
        <taxon>Bifurcata</taxon>
        <taxon>Unidentata</taxon>
        <taxon>Episquamata</taxon>
        <taxon>Toxicofera</taxon>
        <taxon>Serpentes</taxon>
        <taxon>Colubroidea</taxon>
        <taxon>Elapidae</taxon>
        <taxon>Laticaudinae</taxon>
        <taxon>Laticauda</taxon>
    </lineage>
</organism>
<dbReference type="Proteomes" id="UP000694406">
    <property type="component" value="Unplaced"/>
</dbReference>
<dbReference type="GO" id="GO:0004065">
    <property type="term" value="F:arylsulfatase activity"/>
    <property type="evidence" value="ECO:0007669"/>
    <property type="project" value="TreeGrafter"/>
</dbReference>
<dbReference type="GeneTree" id="ENSGT00940000162925"/>
<comment type="similarity">
    <text evidence="1">Belongs to the sulfatase family.</text>
</comment>
<dbReference type="GO" id="GO:0046872">
    <property type="term" value="F:metal ion binding"/>
    <property type="evidence" value="ECO:0007669"/>
    <property type="project" value="UniProtKB-KW"/>
</dbReference>
<reference evidence="2" key="1">
    <citation type="submission" date="2025-08" db="UniProtKB">
        <authorList>
            <consortium name="Ensembl"/>
        </authorList>
    </citation>
    <scope>IDENTIFICATION</scope>
</reference>
<proteinExistence type="inferred from homology"/>
<evidence type="ECO:0000256" key="1">
    <source>
        <dbReference type="ARBA" id="ARBA00008779"/>
    </source>
</evidence>
<evidence type="ECO:0000313" key="3">
    <source>
        <dbReference type="Proteomes" id="UP000694406"/>
    </source>
</evidence>
<accession>A0A8C5RCA1</accession>
<keyword evidence="3" id="KW-1185">Reference proteome</keyword>
<evidence type="ECO:0000313" key="2">
    <source>
        <dbReference type="Ensembl" id="ENSLLTP00000001260.1"/>
    </source>
</evidence>
<protein>
    <submittedName>
        <fullName evidence="2">Uncharacterized protein</fullName>
    </submittedName>
</protein>